<dbReference type="SUPFAM" id="SSF63829">
    <property type="entry name" value="Calcium-dependent phosphotriesterase"/>
    <property type="match status" value="1"/>
</dbReference>
<evidence type="ECO:0000256" key="9">
    <source>
        <dbReference type="PIRSR" id="PIRSR600720-2"/>
    </source>
</evidence>
<evidence type="ECO:0000256" key="8">
    <source>
        <dbReference type="PIRSR" id="PIRSR600720-1"/>
    </source>
</evidence>
<keyword evidence="6" id="KW-0325">Glycoprotein</keyword>
<protein>
    <recommendedName>
        <fullName evidence="1">peptidylamidoglycolate lyase</fullName>
        <ecNumber evidence="1">4.3.2.5</ecNumber>
    </recommendedName>
</protein>
<feature type="binding site" evidence="9">
    <location>
        <position position="156"/>
    </location>
    <ligand>
        <name>Zn(2+)</name>
        <dbReference type="ChEBI" id="CHEBI:29105"/>
        <note>catalytic</note>
    </ligand>
</feature>
<feature type="binding site" evidence="8">
    <location>
        <position position="106"/>
    </location>
    <ligand>
        <name>a protein</name>
        <dbReference type="ChEBI" id="CHEBI:16541"/>
    </ligand>
    <ligandPart>
        <name>C-terminal Xaa-(2S)-2-hydroxyglycine residue</name>
        <dbReference type="ChEBI" id="CHEBI:142768"/>
    </ligandPart>
</feature>
<sequence>MMGRCQSNLLQYFWLNFIIALFGHVQGQLNYYGYQNDDGDGYGEFSPEQLFAPEDVPSNCDDTITDMDVSMISRWPSKTVYQHFGPISAVAMHNLQKSNKVYVLHRGRSVWNSSTFDDNNVYQYQGQGPIKDEVLALISDGKLQEAYLKDTFYLPHGLTVDPEGNIWITDTAMHQIFKFSLDAPEKPLLVLGEKFVPGNDSKHFCKPTHVVVSRNGAFFVSDGYCNNRIIKFDKTGVVKKQWGKPTKNFESPDRFELNLPHHMALSEKLNMLCVADRENHRVVCYDVGVWSGNEDTTGTWLFEIKDQLARDGPVYAVAIAERDDILFVLVGSPDEKGPSDIQMFDLRTQNYLGTICTREPSFRKAHVIATSQEASGHGSLVACSLFIPEDTLKDKAEQIRRLWRFDYEKWQPEEDMLF</sequence>
<keyword evidence="2 9" id="KW-0479">Metal-binding</keyword>
<keyword evidence="9" id="KW-0862">Zinc</keyword>
<comment type="caution">
    <text evidence="13">The sequence shown here is derived from an EMBL/GenBank/DDBJ whole genome shotgun (WGS) entry which is preliminary data.</text>
</comment>
<keyword evidence="5 10" id="KW-1015">Disulfide bond</keyword>
<dbReference type="InterPro" id="IPR011042">
    <property type="entry name" value="6-blade_b-propeller_TolB-like"/>
</dbReference>
<dbReference type="GO" id="GO:0006518">
    <property type="term" value="P:peptide metabolic process"/>
    <property type="evidence" value="ECO:0007669"/>
    <property type="project" value="InterPro"/>
</dbReference>
<feature type="binding site" evidence="8">
    <location>
        <position position="277"/>
    </location>
    <ligand>
        <name>a protein</name>
        <dbReference type="ChEBI" id="CHEBI:16541"/>
    </ligand>
    <ligandPart>
        <name>C-terminal Xaa-(2S)-2-hydroxyglycine residue</name>
        <dbReference type="ChEBI" id="CHEBI:142768"/>
    </ligandPart>
</feature>
<evidence type="ECO:0000256" key="1">
    <source>
        <dbReference type="ARBA" id="ARBA00012343"/>
    </source>
</evidence>
<dbReference type="Gene3D" id="2.120.10.30">
    <property type="entry name" value="TolB, C-terminal domain"/>
    <property type="match status" value="1"/>
</dbReference>
<name>A0AAV2SZD5_CALDB</name>
<dbReference type="Pfam" id="PF01436">
    <property type="entry name" value="NHL"/>
    <property type="match status" value="2"/>
</dbReference>
<evidence type="ECO:0000256" key="6">
    <source>
        <dbReference type="ARBA" id="ARBA00023180"/>
    </source>
</evidence>
<organism evidence="13 14">
    <name type="scientific">Calicophoron daubneyi</name>
    <name type="common">Rumen fluke</name>
    <name type="synonym">Paramphistomum daubneyi</name>
    <dbReference type="NCBI Taxonomy" id="300641"/>
    <lineage>
        <taxon>Eukaryota</taxon>
        <taxon>Metazoa</taxon>
        <taxon>Spiralia</taxon>
        <taxon>Lophotrochozoa</taxon>
        <taxon>Platyhelminthes</taxon>
        <taxon>Trematoda</taxon>
        <taxon>Digenea</taxon>
        <taxon>Plagiorchiida</taxon>
        <taxon>Pronocephalata</taxon>
        <taxon>Paramphistomoidea</taxon>
        <taxon>Paramphistomidae</taxon>
        <taxon>Calicophoron</taxon>
    </lineage>
</organism>
<feature type="disulfide bond" evidence="10">
    <location>
        <begin position="273"/>
        <end position="284"/>
    </location>
</feature>
<dbReference type="GO" id="GO:0005576">
    <property type="term" value="C:extracellular region"/>
    <property type="evidence" value="ECO:0007669"/>
    <property type="project" value="TreeGrafter"/>
</dbReference>
<evidence type="ECO:0000256" key="5">
    <source>
        <dbReference type="ARBA" id="ARBA00023157"/>
    </source>
</evidence>
<feature type="repeat" description="NHL" evidence="11">
    <location>
        <begin position="152"/>
        <end position="182"/>
    </location>
</feature>
<evidence type="ECO:0000313" key="13">
    <source>
        <dbReference type="EMBL" id="CAL5129136.1"/>
    </source>
</evidence>
<evidence type="ECO:0000256" key="7">
    <source>
        <dbReference type="ARBA" id="ARBA00023239"/>
    </source>
</evidence>
<evidence type="ECO:0000256" key="11">
    <source>
        <dbReference type="PROSITE-ProRule" id="PRU00504"/>
    </source>
</evidence>
<dbReference type="AlphaFoldDB" id="A0AAV2SZD5"/>
<accession>A0AAV2SZD5</accession>
<dbReference type="InterPro" id="IPR001258">
    <property type="entry name" value="NHL_repeat"/>
</dbReference>
<keyword evidence="4" id="KW-0677">Repeat</keyword>
<gene>
    <name evidence="13" type="ORF">CDAUBV1_LOCUS4</name>
</gene>
<feature type="chain" id="PRO_5043752305" description="peptidylamidoglycolate lyase" evidence="12">
    <location>
        <begin position="28"/>
        <end position="418"/>
    </location>
</feature>
<feature type="repeat" description="NHL" evidence="11">
    <location>
        <begin position="256"/>
        <end position="288"/>
    </location>
</feature>
<keyword evidence="3 12" id="KW-0732">Signal</keyword>
<proteinExistence type="predicted"/>
<evidence type="ECO:0000256" key="4">
    <source>
        <dbReference type="ARBA" id="ARBA00022737"/>
    </source>
</evidence>
<dbReference type="PANTHER" id="PTHR10680">
    <property type="entry name" value="PEPTIDYL-GLYCINE ALPHA-AMIDATING MONOOXYGENASE"/>
    <property type="match status" value="1"/>
</dbReference>
<evidence type="ECO:0000256" key="10">
    <source>
        <dbReference type="PIRSR" id="PIRSR600720-3"/>
    </source>
</evidence>
<feature type="binding site" evidence="9">
    <location>
        <position position="366"/>
    </location>
    <ligand>
        <name>Zn(2+)</name>
        <dbReference type="ChEBI" id="CHEBI:29105"/>
        <note>catalytic</note>
    </ligand>
</feature>
<feature type="repeat" description="NHL" evidence="11">
    <location>
        <begin position="202"/>
        <end position="235"/>
    </location>
</feature>
<feature type="binding site" evidence="9">
    <location>
        <position position="90"/>
    </location>
    <ligand>
        <name>Ca(2+)</name>
        <dbReference type="ChEBI" id="CHEBI:29108"/>
        <note>structural</note>
    </ligand>
</feature>
<dbReference type="Proteomes" id="UP001497525">
    <property type="component" value="Unassembled WGS sequence"/>
</dbReference>
<dbReference type="EC" id="4.3.2.5" evidence="1"/>
<evidence type="ECO:0000256" key="12">
    <source>
        <dbReference type="SAM" id="SignalP"/>
    </source>
</evidence>
<feature type="binding site" evidence="8">
    <location>
        <position position="224"/>
    </location>
    <ligand>
        <name>a protein</name>
        <dbReference type="ChEBI" id="CHEBI:16541"/>
    </ligand>
    <ligandPart>
        <name>C-terminal Xaa-(2S)-2-hydroxyglycine residue</name>
        <dbReference type="ChEBI" id="CHEBI:142768"/>
    </ligandPart>
</feature>
<dbReference type="CDD" id="cd14958">
    <property type="entry name" value="NHL_PAL_like"/>
    <property type="match status" value="1"/>
</dbReference>
<dbReference type="GO" id="GO:0016020">
    <property type="term" value="C:membrane"/>
    <property type="evidence" value="ECO:0007669"/>
    <property type="project" value="InterPro"/>
</dbReference>
<feature type="signal peptide" evidence="12">
    <location>
        <begin position="1"/>
        <end position="27"/>
    </location>
</feature>
<dbReference type="GO" id="GO:0046872">
    <property type="term" value="F:metal ion binding"/>
    <property type="evidence" value="ECO:0007669"/>
    <property type="project" value="UniProtKB-KW"/>
</dbReference>
<feature type="binding site" evidence="9">
    <location>
        <position position="158"/>
    </location>
    <ligand>
        <name>Ca(2+)</name>
        <dbReference type="ChEBI" id="CHEBI:29108"/>
        <note>structural</note>
    </ligand>
</feature>
<evidence type="ECO:0000256" key="3">
    <source>
        <dbReference type="ARBA" id="ARBA00022729"/>
    </source>
</evidence>
<evidence type="ECO:0000313" key="14">
    <source>
        <dbReference type="Proteomes" id="UP001497525"/>
    </source>
</evidence>
<evidence type="ECO:0000256" key="2">
    <source>
        <dbReference type="ARBA" id="ARBA00022723"/>
    </source>
</evidence>
<comment type="cofactor">
    <cofactor evidence="9">
        <name>Zn(2+)</name>
        <dbReference type="ChEBI" id="CHEBI:29105"/>
    </cofactor>
    <text evidence="9">Binds one Zn(2+) ion per subunit.</text>
</comment>
<reference evidence="13" key="1">
    <citation type="submission" date="2024-06" db="EMBL/GenBank/DDBJ databases">
        <authorList>
            <person name="Liu X."/>
            <person name="Lenzi L."/>
            <person name="Haldenby T S."/>
            <person name="Uol C."/>
        </authorList>
    </citation>
    <scope>NUCLEOTIDE SEQUENCE</scope>
</reference>
<feature type="disulfide bond" evidence="10">
    <location>
        <begin position="205"/>
        <end position="225"/>
    </location>
</feature>
<dbReference type="GO" id="GO:0004598">
    <property type="term" value="F:peptidylamidoglycolate lyase activity"/>
    <property type="evidence" value="ECO:0007669"/>
    <property type="project" value="UniProtKB-EC"/>
</dbReference>
<keyword evidence="9" id="KW-0106">Calcium</keyword>
<dbReference type="PROSITE" id="PS51125">
    <property type="entry name" value="NHL"/>
    <property type="match status" value="3"/>
</dbReference>
<dbReference type="InterPro" id="IPR000720">
    <property type="entry name" value="PHM/PAL"/>
</dbReference>
<feature type="binding site" evidence="9">
    <location>
        <position position="261"/>
    </location>
    <ligand>
        <name>Zn(2+)</name>
        <dbReference type="ChEBI" id="CHEBI:29105"/>
        <note>catalytic</note>
    </ligand>
</feature>
<dbReference type="PRINTS" id="PR00790">
    <property type="entry name" value="PAMONOXGNASE"/>
</dbReference>
<keyword evidence="7" id="KW-0456">Lyase</keyword>
<dbReference type="EMBL" id="CAXLJL010000001">
    <property type="protein sequence ID" value="CAL5129136.1"/>
    <property type="molecule type" value="Genomic_DNA"/>
</dbReference>
<dbReference type="PANTHER" id="PTHR10680:SF14">
    <property type="entry name" value="PEPTIDYL-GLYCINE ALPHA-AMIDATING MONOOXYGENASE"/>
    <property type="match status" value="1"/>
</dbReference>